<evidence type="ECO:0000259" key="2">
    <source>
        <dbReference type="Pfam" id="PF00188"/>
    </source>
</evidence>
<dbReference type="SUPFAM" id="SSF55797">
    <property type="entry name" value="PR-1-like"/>
    <property type="match status" value="1"/>
</dbReference>
<evidence type="ECO:0000313" key="4">
    <source>
        <dbReference type="Proteomes" id="UP000630805"/>
    </source>
</evidence>
<dbReference type="PANTHER" id="PTHR31157:SF1">
    <property type="entry name" value="SCP DOMAIN-CONTAINING PROTEIN"/>
    <property type="match status" value="1"/>
</dbReference>
<dbReference type="Gene3D" id="3.40.33.10">
    <property type="entry name" value="CAP"/>
    <property type="match status" value="1"/>
</dbReference>
<dbReference type="EMBL" id="JABXWT010000015">
    <property type="protein sequence ID" value="NVO57877.1"/>
    <property type="molecule type" value="Genomic_DNA"/>
</dbReference>
<organism evidence="3 4">
    <name type="scientific">Ruegeria haliotis</name>
    <dbReference type="NCBI Taxonomy" id="2747601"/>
    <lineage>
        <taxon>Bacteria</taxon>
        <taxon>Pseudomonadati</taxon>
        <taxon>Pseudomonadota</taxon>
        <taxon>Alphaproteobacteria</taxon>
        <taxon>Rhodobacterales</taxon>
        <taxon>Roseobacteraceae</taxon>
        <taxon>Ruegeria</taxon>
    </lineage>
</organism>
<dbReference type="PANTHER" id="PTHR31157">
    <property type="entry name" value="SCP DOMAIN-CONTAINING PROTEIN"/>
    <property type="match status" value="1"/>
</dbReference>
<evidence type="ECO:0000256" key="1">
    <source>
        <dbReference type="SAM" id="MobiDB-lite"/>
    </source>
</evidence>
<feature type="domain" description="SCP" evidence="2">
    <location>
        <begin position="12"/>
        <end position="142"/>
    </location>
</feature>
<dbReference type="Pfam" id="PF00188">
    <property type="entry name" value="CAP"/>
    <property type="match status" value="1"/>
</dbReference>
<comment type="caution">
    <text evidence="3">The sequence shown here is derived from an EMBL/GenBank/DDBJ whole genome shotgun (WGS) entry which is preliminary data.</text>
</comment>
<protein>
    <submittedName>
        <fullName evidence="3">CAP domain-containing protein</fullName>
    </submittedName>
</protein>
<feature type="compositionally biased region" description="Acidic residues" evidence="1">
    <location>
        <begin position="179"/>
        <end position="277"/>
    </location>
</feature>
<reference evidence="3 4" key="1">
    <citation type="submission" date="2020-06" db="EMBL/GenBank/DDBJ databases">
        <authorList>
            <person name="Cao W.R."/>
        </authorList>
    </citation>
    <scope>NUCLEOTIDE SEQUENCE [LARGE SCALE GENOMIC DNA]</scope>
    <source>
        <strain evidence="3 4">B1Z28</strain>
    </source>
</reference>
<gene>
    <name evidence="3" type="ORF">HW561_18930</name>
</gene>
<dbReference type="Proteomes" id="UP000630805">
    <property type="component" value="Unassembled WGS sequence"/>
</dbReference>
<name>A0ABX2PWF2_9RHOB</name>
<dbReference type="RefSeq" id="WP_176866937.1">
    <property type="nucleotide sequence ID" value="NZ_JABXWT010000015.1"/>
</dbReference>
<keyword evidence="4" id="KW-1185">Reference proteome</keyword>
<evidence type="ECO:0000313" key="3">
    <source>
        <dbReference type="EMBL" id="NVO57877.1"/>
    </source>
</evidence>
<dbReference type="InterPro" id="IPR014044">
    <property type="entry name" value="CAP_dom"/>
</dbReference>
<feature type="region of interest" description="Disordered" evidence="1">
    <location>
        <begin position="150"/>
        <end position="288"/>
    </location>
</feature>
<dbReference type="InterPro" id="IPR035940">
    <property type="entry name" value="CAP_sf"/>
</dbReference>
<dbReference type="CDD" id="cd05379">
    <property type="entry name" value="CAP_bacterial"/>
    <property type="match status" value="1"/>
</dbReference>
<accession>A0ABX2PWF2</accession>
<proteinExistence type="predicted"/>
<sequence length="374" mass="40713">MSTASSFEREMLTLINQERTSRGLEALQLETQLNDSSEDHSAWMLGTDTFSHTGSGGSTATQRMEAAGFDLEGSWRTGENIAWQSERGAPGISDDVAQLHQNLMNSPGHRANILNPDFRYIGIGIETGDMQGFDAVMVTQNFAETSAEVMLDNGGTTPPAPVPPEEEVVEPEQPVTEPPETDVTETEEPPVPETPETEEPETEEPGTDVTDTEEPETEEPGTDVTDTEEPETEEPGTDVTDTEEPETEEPGTDVTDTEEPETEEPGTDVTDTEEPETETPGTEEPAEGCFDVAAFLAEIEAFIEDLRSNLDQFVWDDDGMTPPETTEDDIDPVMVSETEPVEETVSTCSDMAGDGTGDIFVFNYFDMNCMLDAA</sequence>